<sequence length="230" mass="25164">MKLVEVSQDGAGVLSTASACADGFFTAGISAACVLVFFGTERYALVHDTGQLALPQIASIARRCGVIVEAYSAINPLLVTREADDLHDDRRGRLKNLLRLKRGMTKLVIPDGNLVCLNDRTMLVRNEVIVAGKPVFVRPPDGDVRKQINILNNLFAKKNSQSLPVDLQFEIDHYTTAPRLHKSETEMLAIAEAKLSQGDSGYSQMLKAAREIFAKRPQECNSAPSLNLTN</sequence>
<evidence type="ECO:0000313" key="3">
    <source>
        <dbReference type="Proteomes" id="UP001220209"/>
    </source>
</evidence>
<dbReference type="EMBL" id="CP090643">
    <property type="protein sequence ID" value="WFN23610.1"/>
    <property type="molecule type" value="Genomic_DNA"/>
</dbReference>
<evidence type="ECO:0000313" key="2">
    <source>
        <dbReference type="EMBL" id="WFN23610.1"/>
    </source>
</evidence>
<evidence type="ECO:0000313" key="1">
    <source>
        <dbReference type="EMBL" id="BBA45342.1"/>
    </source>
</evidence>
<reference evidence="1" key="2">
    <citation type="journal article" date="2017" name="Genome Announc.">
        <title>High-Quality Draft Genome Sequence of Burkholderia contaminans CH-1, a Gram-Negative Bacterium That Metabolizes 2-Azahypoxanthine, a Plant Growth-Regulating Compound.</title>
        <authorList>
            <person name="Choi J.-H."/>
            <person name="Sugiura H."/>
            <person name="Moriuchi R."/>
            <person name="Kawagishi H."/>
            <person name="Dohra H."/>
        </authorList>
    </citation>
    <scope>NUCLEOTIDE SEQUENCE</scope>
    <source>
        <strain evidence="1">CH-1</strain>
        <plasmid evidence="1">pBC453</plasmid>
    </source>
</reference>
<dbReference type="AlphaFoldDB" id="A0A250LLB3"/>
<geneLocation type="plasmid" evidence="1">
    <name>pBC453</name>
</geneLocation>
<gene>
    <name evidence="1" type="ORF">BCCH1_78530</name>
    <name evidence="2" type="ORF">LXE91_39430</name>
</gene>
<dbReference type="PROSITE" id="PS51257">
    <property type="entry name" value="PROKAR_LIPOPROTEIN"/>
    <property type="match status" value="1"/>
</dbReference>
<reference evidence="2 3" key="3">
    <citation type="submission" date="2021-12" db="EMBL/GenBank/DDBJ databases">
        <title>Genomic and phenotypic characterization of three Burkholderia contaminans isolates recovered from different sources.</title>
        <authorList>
            <person name="Lopez De Volder A."/>
            <person name="Fan Y."/>
            <person name="Nunvar J."/>
            <person name="Herrera T."/>
            <person name="Timp W."/>
            <person name="Degrossi J."/>
        </authorList>
    </citation>
    <scope>NUCLEOTIDE SEQUENCE [LARGE SCALE GENOMIC DNA]</scope>
    <source>
        <strain evidence="2 3">LMG 23361</strain>
        <plasmid evidence="2 3">unnamed1</plasmid>
    </source>
</reference>
<organism evidence="1">
    <name type="scientific">Burkholderia contaminans</name>
    <dbReference type="NCBI Taxonomy" id="488447"/>
    <lineage>
        <taxon>Bacteria</taxon>
        <taxon>Pseudomonadati</taxon>
        <taxon>Pseudomonadota</taxon>
        <taxon>Betaproteobacteria</taxon>
        <taxon>Burkholderiales</taxon>
        <taxon>Burkholderiaceae</taxon>
        <taxon>Burkholderia</taxon>
        <taxon>Burkholderia cepacia complex</taxon>
    </lineage>
</organism>
<name>A0A250LLB3_9BURK</name>
<dbReference type="RefSeq" id="WP_046543697.1">
    <property type="nucleotide sequence ID" value="NZ_AP018360.1"/>
</dbReference>
<dbReference type="EMBL" id="AP018360">
    <property type="protein sequence ID" value="BBA45342.1"/>
    <property type="molecule type" value="Genomic_DNA"/>
</dbReference>
<keyword evidence="1" id="KW-0614">Plasmid</keyword>
<reference evidence="1" key="1">
    <citation type="journal article" date="2016" name="Biosci. Biotechnol. Biochem.">
        <title>Bioconversion of AHX to AOH by resting cells of Burkholderia contaminans CH-1.</title>
        <authorList>
            <person name="Choi J.H."/>
            <person name="Kikuchi A."/>
            <person name="Pumkaeo P."/>
            <person name="Hirai H."/>
            <person name="Tokuyama S."/>
            <person name="Kawagishi H."/>
        </authorList>
    </citation>
    <scope>NUCLEOTIDE SEQUENCE</scope>
    <source>
        <strain evidence="1">CH-1</strain>
        <plasmid evidence="1">pBC453</plasmid>
    </source>
</reference>
<proteinExistence type="predicted"/>
<geneLocation type="plasmid" evidence="2 3">
    <name>unnamed1</name>
</geneLocation>
<dbReference type="Proteomes" id="UP001220209">
    <property type="component" value="Plasmid unnamed1"/>
</dbReference>
<protein>
    <submittedName>
        <fullName evidence="1">Uncharacterized protein</fullName>
    </submittedName>
</protein>
<accession>A0A250LLB3</accession>